<keyword evidence="3" id="KW-1185">Reference proteome</keyword>
<dbReference type="RefSeq" id="WP_035903060.1">
    <property type="nucleotide sequence ID" value="NZ_AVPK01000002.1"/>
</dbReference>
<proteinExistence type="predicted"/>
<dbReference type="Proteomes" id="UP000030011">
    <property type="component" value="Unassembled WGS sequence"/>
</dbReference>
<protein>
    <submittedName>
        <fullName evidence="2">Uncharacterized protein</fullName>
    </submittedName>
</protein>
<sequence length="119" mass="12533">MSTPTPSTRRPRGSLIVLVVLAVAWVLWAIWWASAPDHNANGQCEGLGWGCTLTPRDFASFAGAILLAPLSALALFVTGVVRLVRIGKGSARTLWDLVIGALLLAGAAWFLVGLVRGAI</sequence>
<name>A0A0A0JNZ2_9MICO</name>
<feature type="transmembrane region" description="Helical" evidence="1">
    <location>
        <begin position="58"/>
        <end position="81"/>
    </location>
</feature>
<dbReference type="AlphaFoldDB" id="A0A0A0JNZ2"/>
<dbReference type="eggNOG" id="ENOG502ZRAR">
    <property type="taxonomic scope" value="Bacteria"/>
</dbReference>
<keyword evidence="1" id="KW-1133">Transmembrane helix</keyword>
<keyword evidence="1" id="KW-0472">Membrane</keyword>
<feature type="transmembrane region" description="Helical" evidence="1">
    <location>
        <begin position="12"/>
        <end position="33"/>
    </location>
</feature>
<accession>A0A0A0JNZ2</accession>
<evidence type="ECO:0000256" key="1">
    <source>
        <dbReference type="SAM" id="Phobius"/>
    </source>
</evidence>
<feature type="transmembrane region" description="Helical" evidence="1">
    <location>
        <begin position="93"/>
        <end position="115"/>
    </location>
</feature>
<reference evidence="2 3" key="1">
    <citation type="submission" date="2013-08" db="EMBL/GenBank/DDBJ databases">
        <title>The genome sequence of Knoellia subterranea.</title>
        <authorList>
            <person name="Zhu W."/>
            <person name="Wang G."/>
        </authorList>
    </citation>
    <scope>NUCLEOTIDE SEQUENCE [LARGE SCALE GENOMIC DNA]</scope>
    <source>
        <strain evidence="2 3">KCTC 19937</strain>
    </source>
</reference>
<gene>
    <name evidence="2" type="ORF">N803_08045</name>
</gene>
<dbReference type="EMBL" id="AVPK01000002">
    <property type="protein sequence ID" value="KGN38873.1"/>
    <property type="molecule type" value="Genomic_DNA"/>
</dbReference>
<evidence type="ECO:0000313" key="2">
    <source>
        <dbReference type="EMBL" id="KGN38873.1"/>
    </source>
</evidence>
<keyword evidence="1" id="KW-0812">Transmembrane</keyword>
<dbReference type="STRING" id="1385521.N803_08045"/>
<comment type="caution">
    <text evidence="2">The sequence shown here is derived from an EMBL/GenBank/DDBJ whole genome shotgun (WGS) entry which is preliminary data.</text>
</comment>
<organism evidence="2 3">
    <name type="scientific">Knoellia subterranea KCTC 19937</name>
    <dbReference type="NCBI Taxonomy" id="1385521"/>
    <lineage>
        <taxon>Bacteria</taxon>
        <taxon>Bacillati</taxon>
        <taxon>Actinomycetota</taxon>
        <taxon>Actinomycetes</taxon>
        <taxon>Micrococcales</taxon>
        <taxon>Intrasporangiaceae</taxon>
        <taxon>Knoellia</taxon>
    </lineage>
</organism>
<evidence type="ECO:0000313" key="3">
    <source>
        <dbReference type="Proteomes" id="UP000030011"/>
    </source>
</evidence>